<dbReference type="EMBL" id="SKBQ01000075">
    <property type="protein sequence ID" value="TPX08637.1"/>
    <property type="molecule type" value="Genomic_DNA"/>
</dbReference>
<dbReference type="InterPro" id="IPR050300">
    <property type="entry name" value="GDXG_lipolytic_enzyme"/>
</dbReference>
<dbReference type="PANTHER" id="PTHR48081">
    <property type="entry name" value="AB HYDROLASE SUPERFAMILY PROTEIN C4A8.06C"/>
    <property type="match status" value="1"/>
</dbReference>
<protein>
    <recommendedName>
        <fullName evidence="2">Alpha/beta hydrolase fold-3 domain-containing protein</fullName>
    </recommendedName>
</protein>
<dbReference type="Gene3D" id="3.40.50.1820">
    <property type="entry name" value="alpha/beta hydrolase"/>
    <property type="match status" value="1"/>
</dbReference>
<comment type="caution">
    <text evidence="3">The sequence shown here is derived from an EMBL/GenBank/DDBJ whole genome shotgun (WGS) entry which is preliminary data.</text>
</comment>
<dbReference type="Proteomes" id="UP000319257">
    <property type="component" value="Unassembled WGS sequence"/>
</dbReference>
<organism evidence="3 4">
    <name type="scientific">Thyridium curvatum</name>
    <dbReference type="NCBI Taxonomy" id="1093900"/>
    <lineage>
        <taxon>Eukaryota</taxon>
        <taxon>Fungi</taxon>
        <taxon>Dikarya</taxon>
        <taxon>Ascomycota</taxon>
        <taxon>Pezizomycotina</taxon>
        <taxon>Sordariomycetes</taxon>
        <taxon>Sordariomycetidae</taxon>
        <taxon>Thyridiales</taxon>
        <taxon>Thyridiaceae</taxon>
        <taxon>Thyridium</taxon>
    </lineage>
</organism>
<dbReference type="GeneID" id="41977273"/>
<evidence type="ECO:0000313" key="3">
    <source>
        <dbReference type="EMBL" id="TPX08637.1"/>
    </source>
</evidence>
<dbReference type="SUPFAM" id="SSF53474">
    <property type="entry name" value="alpha/beta-Hydrolases"/>
    <property type="match status" value="1"/>
</dbReference>
<accession>A0A507AMY8</accession>
<dbReference type="STRING" id="1093900.A0A507AMY8"/>
<dbReference type="OrthoDB" id="2152029at2759"/>
<reference evidence="3 4" key="1">
    <citation type="submission" date="2019-06" db="EMBL/GenBank/DDBJ databases">
        <title>Draft genome sequence of the filamentous fungus Phialemoniopsis curvata isolated from diesel fuel.</title>
        <authorList>
            <person name="Varaljay V.A."/>
            <person name="Lyon W.J."/>
            <person name="Crouch A.L."/>
            <person name="Drake C.E."/>
            <person name="Hollomon J.M."/>
            <person name="Nadeau L.J."/>
            <person name="Nunn H.S."/>
            <person name="Stevenson B.S."/>
            <person name="Bojanowski C.L."/>
            <person name="Crookes-Goodson W.J."/>
        </authorList>
    </citation>
    <scope>NUCLEOTIDE SEQUENCE [LARGE SCALE GENOMIC DNA]</scope>
    <source>
        <strain evidence="3 4">D216</strain>
    </source>
</reference>
<keyword evidence="1" id="KW-0378">Hydrolase</keyword>
<feature type="domain" description="Alpha/beta hydrolase fold-3" evidence="2">
    <location>
        <begin position="88"/>
        <end position="275"/>
    </location>
</feature>
<dbReference type="InterPro" id="IPR013094">
    <property type="entry name" value="AB_hydrolase_3"/>
</dbReference>
<name>A0A507AMY8_9PEZI</name>
<dbReference type="RefSeq" id="XP_030990348.1">
    <property type="nucleotide sequence ID" value="XM_031144832.1"/>
</dbReference>
<dbReference type="AlphaFoldDB" id="A0A507AMY8"/>
<proteinExistence type="predicted"/>
<keyword evidence="4" id="KW-1185">Reference proteome</keyword>
<sequence>MPSFFAWAFRFYIKWILRSKTVMSNATAMRKALHSLYIRPQSFSPPTNLGNNIFIDRVDLNAWPLYRVSAVGRGSSSNQRNDQKRDAMVYIHGGSFFHDIASLHWQFIAQVACETNLDVLVPIYPLLPRPVSSAAQINKGLIEICRKSEQPIVCIGGDSAGGMLSIAMAQQLQKTAPELAARLRCLVLISPVLDCSLSHPEVVRLEKDDPWLGIEGLEVLMPMLADGLPMNDPIVSPLYGDTDNLPPIIMTSGTSDMLCADARRLSGKFQGKGTEEPVPGSFHNEKLTFIEKADMIHVYALLRNPEGAEARELIMHFINKY</sequence>
<evidence type="ECO:0000313" key="4">
    <source>
        <dbReference type="Proteomes" id="UP000319257"/>
    </source>
</evidence>
<dbReference type="Pfam" id="PF07859">
    <property type="entry name" value="Abhydrolase_3"/>
    <property type="match status" value="1"/>
</dbReference>
<evidence type="ECO:0000259" key="2">
    <source>
        <dbReference type="Pfam" id="PF07859"/>
    </source>
</evidence>
<dbReference type="GO" id="GO:0016787">
    <property type="term" value="F:hydrolase activity"/>
    <property type="evidence" value="ECO:0007669"/>
    <property type="project" value="UniProtKB-KW"/>
</dbReference>
<evidence type="ECO:0000256" key="1">
    <source>
        <dbReference type="ARBA" id="ARBA00022801"/>
    </source>
</evidence>
<gene>
    <name evidence="3" type="ORF">E0L32_009826</name>
</gene>
<dbReference type="InParanoid" id="A0A507AMY8"/>
<dbReference type="PANTHER" id="PTHR48081:SF25">
    <property type="entry name" value="PUTATIVE (AFU_ORTHOLOGUE AFUA_3G11560)-RELATED"/>
    <property type="match status" value="1"/>
</dbReference>
<dbReference type="InterPro" id="IPR029058">
    <property type="entry name" value="AB_hydrolase_fold"/>
</dbReference>